<feature type="domain" description="Nitrite/Sulfite reductase ferredoxin-like" evidence="8">
    <location>
        <begin position="66"/>
        <end position="129"/>
    </location>
</feature>
<dbReference type="SUPFAM" id="SSF55124">
    <property type="entry name" value="Nitrite/Sulfite reductase N-terminal domain-like"/>
    <property type="match status" value="2"/>
</dbReference>
<keyword evidence="5" id="KW-0408">Iron</keyword>
<keyword evidence="10" id="KW-1185">Reference proteome</keyword>
<keyword evidence="2" id="KW-0349">Heme</keyword>
<evidence type="ECO:0000259" key="8">
    <source>
        <dbReference type="Pfam" id="PF03460"/>
    </source>
</evidence>
<keyword evidence="3" id="KW-0479">Metal-binding</keyword>
<evidence type="ECO:0000256" key="5">
    <source>
        <dbReference type="ARBA" id="ARBA00023004"/>
    </source>
</evidence>
<proteinExistence type="predicted"/>
<dbReference type="Pfam" id="PF03460">
    <property type="entry name" value="NIR_SIR_ferr"/>
    <property type="match status" value="2"/>
</dbReference>
<accession>A0A540V877</accession>
<feature type="domain" description="Nitrite/sulphite reductase 4Fe-4S" evidence="7">
    <location>
        <begin position="139"/>
        <end position="294"/>
    </location>
</feature>
<dbReference type="InterPro" id="IPR012675">
    <property type="entry name" value="Beta-grasp_dom_sf"/>
</dbReference>
<evidence type="ECO:0000313" key="9">
    <source>
        <dbReference type="EMBL" id="TQE92974.1"/>
    </source>
</evidence>
<dbReference type="InterPro" id="IPR036136">
    <property type="entry name" value="Nit/Sulf_reduc_fer-like_dom_sf"/>
</dbReference>
<dbReference type="FunCoup" id="A0A540V877">
    <property type="interactions" value="290"/>
</dbReference>
<dbReference type="AlphaFoldDB" id="A0A540V877"/>
<gene>
    <name evidence="9" type="ORF">FKZ61_23415</name>
</gene>
<dbReference type="OrthoDB" id="9803707at2"/>
<sequence>MATRIQLGNDVSWELVYKRNNVERLKRDKFPLGIVDELPQMIETGYEDIPEEDMVRLYWYGIAHDKPKVGTFMVRLKVPCGIVTPAQMRGVGLISERYGDNYGELTTRMGIQLHHVRLEHLPDVLQAIQDTGLTTTGAEGDTVRNITGCPLSGIQPEEVFDVRPYIDQAHQFFTGNRTYSDLPRKFKLTFSACPHQCSGPHFHDVAFLAVIHEGQPGFTVRVGGGLSSTPRLSRDLRMFVPEDQAIAVLQTLLDIWREDLTYRLSRPKSRLKFLVDDYGPDAVRAMVEERMGRRFQELAAPEPVPGDLAHLGVHAQKQEGLFSMGYAVPQGWVSGTQLQQLADVLDEVGGHARFTRQQNFILADIPEARLGWVEAQVEEIGFSLKRNRVFGHSVACTDHRYCNYSVAETKNKAQEILEELDRRFGDEVEEGLSLYVDGCPHACAHHWVGNIGLQGTSIQAENGERIEAYDISLRGGLGNEAAIGKPLLRRIPSEQATEVVMRLVEAWLTERRAQSNGAAARYTFRDFCDNHSDEELKAIALGTEVEEVDLSDRVILQLSGPLLHFTGGIEQYEARPIQARTVRSLIQGLLRRYKALEPQILDEKGEPVEHVLIFVNEEDIRGLQGLDTRLQAGDHVFILPALSGG</sequence>
<evidence type="ECO:0000256" key="3">
    <source>
        <dbReference type="ARBA" id="ARBA00022723"/>
    </source>
</evidence>
<name>A0A540V877_9CHLR</name>
<evidence type="ECO:0000313" key="10">
    <source>
        <dbReference type="Proteomes" id="UP000317371"/>
    </source>
</evidence>
<dbReference type="GO" id="GO:0046872">
    <property type="term" value="F:metal ion binding"/>
    <property type="evidence" value="ECO:0007669"/>
    <property type="project" value="UniProtKB-KW"/>
</dbReference>
<comment type="caution">
    <text evidence="9">The sequence shown here is derived from an EMBL/GenBank/DDBJ whole genome shotgun (WGS) entry which is preliminary data.</text>
</comment>
<feature type="domain" description="Nitrite/Sulfite reductase ferredoxin-like" evidence="8">
    <location>
        <begin position="314"/>
        <end position="379"/>
    </location>
</feature>
<organism evidence="9 10">
    <name type="scientific">Litorilinea aerophila</name>
    <dbReference type="NCBI Taxonomy" id="1204385"/>
    <lineage>
        <taxon>Bacteria</taxon>
        <taxon>Bacillati</taxon>
        <taxon>Chloroflexota</taxon>
        <taxon>Caldilineae</taxon>
        <taxon>Caldilineales</taxon>
        <taxon>Caldilineaceae</taxon>
        <taxon>Litorilinea</taxon>
    </lineage>
</organism>
<dbReference type="SUPFAM" id="SSF56014">
    <property type="entry name" value="Nitrite and sulphite reductase 4Fe-4S domain-like"/>
    <property type="match status" value="2"/>
</dbReference>
<dbReference type="InterPro" id="IPR045854">
    <property type="entry name" value="NO2/SO3_Rdtase_4Fe4S_sf"/>
</dbReference>
<dbReference type="Gene3D" id="3.90.480.20">
    <property type="match status" value="1"/>
</dbReference>
<protein>
    <submittedName>
        <fullName evidence="9">Nitrite/sulfite reductase</fullName>
    </submittedName>
</protein>
<dbReference type="PANTHER" id="PTHR32439">
    <property type="entry name" value="FERREDOXIN--NITRITE REDUCTASE, CHLOROPLASTIC"/>
    <property type="match status" value="1"/>
</dbReference>
<evidence type="ECO:0000259" key="7">
    <source>
        <dbReference type="Pfam" id="PF01077"/>
    </source>
</evidence>
<dbReference type="EMBL" id="VIGC01000065">
    <property type="protein sequence ID" value="TQE92974.1"/>
    <property type="molecule type" value="Genomic_DNA"/>
</dbReference>
<dbReference type="PANTHER" id="PTHR32439:SF9">
    <property type="entry name" value="BLR3264 PROTEIN"/>
    <property type="match status" value="1"/>
</dbReference>
<dbReference type="InterPro" id="IPR005117">
    <property type="entry name" value="NiRdtase/SiRdtase_haem-b_fer"/>
</dbReference>
<keyword evidence="6" id="KW-0411">Iron-sulfur</keyword>
<dbReference type="InterPro" id="IPR016155">
    <property type="entry name" value="Mopterin_synth/thiamin_S_b"/>
</dbReference>
<dbReference type="Gene3D" id="3.10.20.30">
    <property type="match status" value="1"/>
</dbReference>
<dbReference type="InterPro" id="IPR003749">
    <property type="entry name" value="ThiS/MoaD-like"/>
</dbReference>
<evidence type="ECO:0000256" key="4">
    <source>
        <dbReference type="ARBA" id="ARBA00023002"/>
    </source>
</evidence>
<evidence type="ECO:0000256" key="2">
    <source>
        <dbReference type="ARBA" id="ARBA00022617"/>
    </source>
</evidence>
<dbReference type="Pfam" id="PF02597">
    <property type="entry name" value="ThiS"/>
    <property type="match status" value="1"/>
</dbReference>
<keyword evidence="1" id="KW-0004">4Fe-4S</keyword>
<dbReference type="Pfam" id="PF01077">
    <property type="entry name" value="NIR_SIR"/>
    <property type="match status" value="1"/>
</dbReference>
<evidence type="ECO:0000256" key="1">
    <source>
        <dbReference type="ARBA" id="ARBA00022485"/>
    </source>
</evidence>
<keyword evidence="4" id="KW-0560">Oxidoreductase</keyword>
<dbReference type="SUPFAM" id="SSF54285">
    <property type="entry name" value="MoaD/ThiS"/>
    <property type="match status" value="1"/>
</dbReference>
<reference evidence="9 10" key="1">
    <citation type="submission" date="2019-06" db="EMBL/GenBank/DDBJ databases">
        <title>Genome sequence of Litorilinea aerophila BAA-2444.</title>
        <authorList>
            <person name="Maclea K.S."/>
            <person name="Maurais E.G."/>
            <person name="Iannazzi L.C."/>
        </authorList>
    </citation>
    <scope>NUCLEOTIDE SEQUENCE [LARGE SCALE GENOMIC DNA]</scope>
    <source>
        <strain evidence="9 10">ATCC BAA-2444</strain>
    </source>
</reference>
<dbReference type="Gene3D" id="3.30.413.10">
    <property type="entry name" value="Sulfite Reductase Hemoprotein, domain 1"/>
    <property type="match status" value="2"/>
</dbReference>
<dbReference type="GO" id="GO:0016491">
    <property type="term" value="F:oxidoreductase activity"/>
    <property type="evidence" value="ECO:0007669"/>
    <property type="project" value="UniProtKB-KW"/>
</dbReference>
<dbReference type="GO" id="GO:0020037">
    <property type="term" value="F:heme binding"/>
    <property type="evidence" value="ECO:0007669"/>
    <property type="project" value="InterPro"/>
</dbReference>
<dbReference type="GO" id="GO:0051539">
    <property type="term" value="F:4 iron, 4 sulfur cluster binding"/>
    <property type="evidence" value="ECO:0007669"/>
    <property type="project" value="UniProtKB-KW"/>
</dbReference>
<dbReference type="Proteomes" id="UP000317371">
    <property type="component" value="Unassembled WGS sequence"/>
</dbReference>
<dbReference type="InterPro" id="IPR006067">
    <property type="entry name" value="NO2/SO3_Rdtase_4Fe4S_dom"/>
</dbReference>
<dbReference type="InterPro" id="IPR051329">
    <property type="entry name" value="NIR_SIR_4Fe-4S"/>
</dbReference>
<dbReference type="RefSeq" id="WP_141612603.1">
    <property type="nucleotide sequence ID" value="NZ_VIGC02000065.1"/>
</dbReference>
<evidence type="ECO:0000256" key="6">
    <source>
        <dbReference type="ARBA" id="ARBA00023014"/>
    </source>
</evidence>
<dbReference type="InParanoid" id="A0A540V877"/>